<evidence type="ECO:0000256" key="2">
    <source>
        <dbReference type="SAM" id="SignalP"/>
    </source>
</evidence>
<dbReference type="RefSeq" id="WP_145905834.1">
    <property type="nucleotide sequence ID" value="NZ_BAAAMZ010000006.1"/>
</dbReference>
<evidence type="ECO:0008006" key="5">
    <source>
        <dbReference type="Google" id="ProtNLM"/>
    </source>
</evidence>
<feature type="compositionally biased region" description="Low complexity" evidence="1">
    <location>
        <begin position="31"/>
        <end position="40"/>
    </location>
</feature>
<evidence type="ECO:0000256" key="1">
    <source>
        <dbReference type="SAM" id="MobiDB-lite"/>
    </source>
</evidence>
<proteinExistence type="predicted"/>
<protein>
    <recommendedName>
        <fullName evidence="5">ATP-binding protein</fullName>
    </recommendedName>
</protein>
<organism evidence="3 4">
    <name type="scientific">Kitasatospora viridis</name>
    <dbReference type="NCBI Taxonomy" id="281105"/>
    <lineage>
        <taxon>Bacteria</taxon>
        <taxon>Bacillati</taxon>
        <taxon>Actinomycetota</taxon>
        <taxon>Actinomycetes</taxon>
        <taxon>Kitasatosporales</taxon>
        <taxon>Streptomycetaceae</taxon>
        <taxon>Kitasatospora</taxon>
    </lineage>
</organism>
<keyword evidence="2" id="KW-0732">Signal</keyword>
<sequence>MKQATLKAAGTAALAIAAVAAGTASAAAAPGLSALPTGGLPDTGGATSTLSKTPLVGGPVAQTTGLLGQGAGQQATAGDQTAAAPTRALPVAAVQGVTKQAGGPLGGVVGSAVPLSGGLPLGG</sequence>
<name>A0A561UJS2_9ACTN</name>
<comment type="caution">
    <text evidence="3">The sequence shown here is derived from an EMBL/GenBank/DDBJ whole genome shotgun (WGS) entry which is preliminary data.</text>
</comment>
<reference evidence="3 4" key="1">
    <citation type="submission" date="2019-06" db="EMBL/GenBank/DDBJ databases">
        <title>Sequencing the genomes of 1000 actinobacteria strains.</title>
        <authorList>
            <person name="Klenk H.-P."/>
        </authorList>
    </citation>
    <scope>NUCLEOTIDE SEQUENCE [LARGE SCALE GENOMIC DNA]</scope>
    <source>
        <strain evidence="3 4">DSM 44826</strain>
    </source>
</reference>
<accession>A0A561UJS2</accession>
<dbReference type="EMBL" id="VIWT01000001">
    <property type="protein sequence ID" value="TWF99608.1"/>
    <property type="molecule type" value="Genomic_DNA"/>
</dbReference>
<feature type="signal peptide" evidence="2">
    <location>
        <begin position="1"/>
        <end position="28"/>
    </location>
</feature>
<keyword evidence="4" id="KW-1185">Reference proteome</keyword>
<evidence type="ECO:0000313" key="4">
    <source>
        <dbReference type="Proteomes" id="UP000317940"/>
    </source>
</evidence>
<dbReference type="Proteomes" id="UP000317940">
    <property type="component" value="Unassembled WGS sequence"/>
</dbReference>
<feature type="chain" id="PRO_5039340937" description="ATP-binding protein" evidence="2">
    <location>
        <begin position="29"/>
        <end position="123"/>
    </location>
</feature>
<gene>
    <name evidence="3" type="ORF">FHX73_113455</name>
</gene>
<evidence type="ECO:0000313" key="3">
    <source>
        <dbReference type="EMBL" id="TWF99608.1"/>
    </source>
</evidence>
<feature type="region of interest" description="Disordered" evidence="1">
    <location>
        <begin position="31"/>
        <end position="53"/>
    </location>
</feature>
<dbReference type="AlphaFoldDB" id="A0A561UJS2"/>